<feature type="transmembrane region" description="Helical" evidence="5">
    <location>
        <begin position="137"/>
        <end position="155"/>
    </location>
</feature>
<evidence type="ECO:0000313" key="7">
    <source>
        <dbReference type="Proteomes" id="UP000245998"/>
    </source>
</evidence>
<sequence>MMLFSILVTIVIVQRLIELFIAKQNQKWAEEHGGIEFGRDHYKYIVILHVAFFTSLIVEHLVKPSLISGWYFFFIVFLAAQCLRVWSLMTLGKHWNTRVIVIPNKEKVVNGPYRFLKHPNYVVVTLELFTLPFMFEAYITAFSFTILNIFFLFFVRIPVEEEALRHLPNPERN</sequence>
<dbReference type="EMBL" id="QCZG01000009">
    <property type="protein sequence ID" value="PWA12440.1"/>
    <property type="molecule type" value="Genomic_DNA"/>
</dbReference>
<proteinExistence type="predicted"/>
<protein>
    <recommendedName>
        <fullName evidence="8">Isoprenylcysteine carboxyl methyltransferase</fullName>
    </recommendedName>
</protein>
<dbReference type="Gene3D" id="1.20.120.1630">
    <property type="match status" value="1"/>
</dbReference>
<reference evidence="6 7" key="1">
    <citation type="submission" date="2018-04" db="EMBL/GenBank/DDBJ databases">
        <title>Camelliibacillus theae gen. nov., sp. nov., isolated from Pu'er tea.</title>
        <authorList>
            <person name="Niu L."/>
        </authorList>
    </citation>
    <scope>NUCLEOTIDE SEQUENCE [LARGE SCALE GENOMIC DNA]</scope>
    <source>
        <strain evidence="6 7">T8</strain>
    </source>
</reference>
<gene>
    <name evidence="6" type="ORF">DCC39_06325</name>
</gene>
<accession>A0A2U1K4I4</accession>
<name>A0A2U1K4I4_9BACI</name>
<evidence type="ECO:0000256" key="4">
    <source>
        <dbReference type="ARBA" id="ARBA00023136"/>
    </source>
</evidence>
<comment type="caution">
    <text evidence="6">The sequence shown here is derived from an EMBL/GenBank/DDBJ whole genome shotgun (WGS) entry which is preliminary data.</text>
</comment>
<comment type="subcellular location">
    <subcellularLocation>
        <location evidence="1">Membrane</location>
        <topology evidence="1">Multi-pass membrane protein</topology>
    </subcellularLocation>
</comment>
<dbReference type="AlphaFoldDB" id="A0A2U1K4I4"/>
<dbReference type="InterPro" id="IPR007269">
    <property type="entry name" value="ICMT_MeTrfase"/>
</dbReference>
<evidence type="ECO:0000313" key="6">
    <source>
        <dbReference type="EMBL" id="PWA12440.1"/>
    </source>
</evidence>
<feature type="transmembrane region" description="Helical" evidence="5">
    <location>
        <begin position="41"/>
        <end position="58"/>
    </location>
</feature>
<evidence type="ECO:0000256" key="5">
    <source>
        <dbReference type="SAM" id="Phobius"/>
    </source>
</evidence>
<dbReference type="GO" id="GO:0016020">
    <property type="term" value="C:membrane"/>
    <property type="evidence" value="ECO:0007669"/>
    <property type="project" value="UniProtKB-SubCell"/>
</dbReference>
<dbReference type="Proteomes" id="UP000245998">
    <property type="component" value="Unassembled WGS sequence"/>
</dbReference>
<organism evidence="6 7">
    <name type="scientific">Pueribacillus theae</name>
    <dbReference type="NCBI Taxonomy" id="2171751"/>
    <lineage>
        <taxon>Bacteria</taxon>
        <taxon>Bacillati</taxon>
        <taxon>Bacillota</taxon>
        <taxon>Bacilli</taxon>
        <taxon>Bacillales</taxon>
        <taxon>Bacillaceae</taxon>
        <taxon>Pueribacillus</taxon>
    </lineage>
</organism>
<evidence type="ECO:0000256" key="2">
    <source>
        <dbReference type="ARBA" id="ARBA00022692"/>
    </source>
</evidence>
<dbReference type="OrthoDB" id="7203053at2"/>
<dbReference type="GO" id="GO:0004671">
    <property type="term" value="F:protein C-terminal S-isoprenylcysteine carboxyl O-methyltransferase activity"/>
    <property type="evidence" value="ECO:0007669"/>
    <property type="project" value="InterPro"/>
</dbReference>
<evidence type="ECO:0000256" key="1">
    <source>
        <dbReference type="ARBA" id="ARBA00004141"/>
    </source>
</evidence>
<keyword evidence="7" id="KW-1185">Reference proteome</keyword>
<keyword evidence="4 5" id="KW-0472">Membrane</keyword>
<feature type="transmembrane region" description="Helical" evidence="5">
    <location>
        <begin position="70"/>
        <end position="89"/>
    </location>
</feature>
<evidence type="ECO:0008006" key="8">
    <source>
        <dbReference type="Google" id="ProtNLM"/>
    </source>
</evidence>
<evidence type="ECO:0000256" key="3">
    <source>
        <dbReference type="ARBA" id="ARBA00022989"/>
    </source>
</evidence>
<dbReference type="Pfam" id="PF04140">
    <property type="entry name" value="ICMT"/>
    <property type="match status" value="1"/>
</dbReference>
<keyword evidence="2 5" id="KW-0812">Transmembrane</keyword>
<keyword evidence="3 5" id="KW-1133">Transmembrane helix</keyword>